<evidence type="ECO:0000313" key="1">
    <source>
        <dbReference type="EnsemblPlants" id="KQL03829"/>
    </source>
</evidence>
<dbReference type="AlphaFoldDB" id="K3XU27"/>
<dbReference type="Proteomes" id="UP000004995">
    <property type="component" value="Unassembled WGS sequence"/>
</dbReference>
<proteinExistence type="predicted"/>
<keyword evidence="2" id="KW-1185">Reference proteome</keyword>
<reference evidence="1" key="2">
    <citation type="submission" date="2018-08" db="UniProtKB">
        <authorList>
            <consortium name="EnsemblPlants"/>
        </authorList>
    </citation>
    <scope>IDENTIFICATION</scope>
    <source>
        <strain evidence="1">Yugu1</strain>
    </source>
</reference>
<name>K3XU27_SETIT</name>
<evidence type="ECO:0000313" key="2">
    <source>
        <dbReference type="Proteomes" id="UP000004995"/>
    </source>
</evidence>
<protein>
    <submittedName>
        <fullName evidence="1">Uncharacterized protein</fullName>
    </submittedName>
</protein>
<dbReference type="EnsemblPlants" id="KQL03829">
    <property type="protein sequence ID" value="KQL03829"/>
    <property type="gene ID" value="SETIT_005434mg"/>
</dbReference>
<dbReference type="Gramene" id="KQL03829">
    <property type="protein sequence ID" value="KQL03829"/>
    <property type="gene ID" value="SETIT_005434mg"/>
</dbReference>
<sequence length="45" mass="5006">MPTTIQYRHKCTLVRKHMPMFHEVAGLSVTSFASECMGLVGVPTL</sequence>
<dbReference type="EMBL" id="AGNK02002802">
    <property type="status" value="NOT_ANNOTATED_CDS"/>
    <property type="molecule type" value="Genomic_DNA"/>
</dbReference>
<reference evidence="2" key="1">
    <citation type="journal article" date="2012" name="Nat. Biotechnol.">
        <title>Reference genome sequence of the model plant Setaria.</title>
        <authorList>
            <person name="Bennetzen J.L."/>
            <person name="Schmutz J."/>
            <person name="Wang H."/>
            <person name="Percifield R."/>
            <person name="Hawkins J."/>
            <person name="Pontaroli A.C."/>
            <person name="Estep M."/>
            <person name="Feng L."/>
            <person name="Vaughn J.N."/>
            <person name="Grimwood J."/>
            <person name="Jenkins J."/>
            <person name="Barry K."/>
            <person name="Lindquist E."/>
            <person name="Hellsten U."/>
            <person name="Deshpande S."/>
            <person name="Wang X."/>
            <person name="Wu X."/>
            <person name="Mitros T."/>
            <person name="Triplett J."/>
            <person name="Yang X."/>
            <person name="Ye C.Y."/>
            <person name="Mauro-Herrera M."/>
            <person name="Wang L."/>
            <person name="Li P."/>
            <person name="Sharma M."/>
            <person name="Sharma R."/>
            <person name="Ronald P.C."/>
            <person name="Panaud O."/>
            <person name="Kellogg E.A."/>
            <person name="Brutnell T.P."/>
            <person name="Doust A.N."/>
            <person name="Tuskan G.A."/>
            <person name="Rokhsar D."/>
            <person name="Devos K.M."/>
        </authorList>
    </citation>
    <scope>NUCLEOTIDE SEQUENCE [LARGE SCALE GENOMIC DNA]</scope>
    <source>
        <strain evidence="2">cv. Yugu1</strain>
    </source>
</reference>
<dbReference type="InParanoid" id="K3XU27"/>
<accession>K3XU27</accession>
<organism evidence="1 2">
    <name type="scientific">Setaria italica</name>
    <name type="common">Foxtail millet</name>
    <name type="synonym">Panicum italicum</name>
    <dbReference type="NCBI Taxonomy" id="4555"/>
    <lineage>
        <taxon>Eukaryota</taxon>
        <taxon>Viridiplantae</taxon>
        <taxon>Streptophyta</taxon>
        <taxon>Embryophyta</taxon>
        <taxon>Tracheophyta</taxon>
        <taxon>Spermatophyta</taxon>
        <taxon>Magnoliopsida</taxon>
        <taxon>Liliopsida</taxon>
        <taxon>Poales</taxon>
        <taxon>Poaceae</taxon>
        <taxon>PACMAD clade</taxon>
        <taxon>Panicoideae</taxon>
        <taxon>Panicodae</taxon>
        <taxon>Paniceae</taxon>
        <taxon>Cenchrinae</taxon>
        <taxon>Setaria</taxon>
    </lineage>
</organism>
<dbReference type="HOGENOM" id="CLU_3208553_0_0_1"/>